<dbReference type="InterPro" id="IPR015421">
    <property type="entry name" value="PyrdxlP-dep_Trfase_major"/>
</dbReference>
<keyword evidence="2 3" id="KW-0663">Pyridoxal phosphate</keyword>
<evidence type="ECO:0000313" key="5">
    <source>
        <dbReference type="EMBL" id="KYF71217.1"/>
    </source>
</evidence>
<evidence type="ECO:0000256" key="4">
    <source>
        <dbReference type="RuleBase" id="RU362118"/>
    </source>
</evidence>
<dbReference type="EMBL" id="JEMB01003537">
    <property type="protein sequence ID" value="KYF71217.1"/>
    <property type="molecule type" value="Genomic_DNA"/>
</dbReference>
<dbReference type="GO" id="GO:0019346">
    <property type="term" value="P:transsulfuration"/>
    <property type="evidence" value="ECO:0007669"/>
    <property type="project" value="InterPro"/>
</dbReference>
<organism evidence="5 6">
    <name type="scientific">Sorangium cellulosum</name>
    <name type="common">Polyangium cellulosum</name>
    <dbReference type="NCBI Taxonomy" id="56"/>
    <lineage>
        <taxon>Bacteria</taxon>
        <taxon>Pseudomonadati</taxon>
        <taxon>Myxococcota</taxon>
        <taxon>Polyangia</taxon>
        <taxon>Polyangiales</taxon>
        <taxon>Polyangiaceae</taxon>
        <taxon>Sorangium</taxon>
    </lineage>
</organism>
<reference evidence="5 6" key="1">
    <citation type="submission" date="2014-02" db="EMBL/GenBank/DDBJ databases">
        <title>The small core and large imbalanced accessory genome model reveals a collaborative survival strategy of Sorangium cellulosum strains in nature.</title>
        <authorList>
            <person name="Han K."/>
            <person name="Peng R."/>
            <person name="Blom J."/>
            <person name="Li Y.-Z."/>
        </authorList>
    </citation>
    <scope>NUCLEOTIDE SEQUENCE [LARGE SCALE GENOMIC DNA]</scope>
    <source>
        <strain evidence="5 6">So0011-07</strain>
    </source>
</reference>
<evidence type="ECO:0000256" key="3">
    <source>
        <dbReference type="PIRSR" id="PIRSR001434-2"/>
    </source>
</evidence>
<proteinExistence type="inferred from homology"/>
<dbReference type="Pfam" id="PF01053">
    <property type="entry name" value="Cys_Met_Meta_PP"/>
    <property type="match status" value="1"/>
</dbReference>
<dbReference type="Gene3D" id="3.40.640.10">
    <property type="entry name" value="Type I PLP-dependent aspartate aminotransferase-like (Major domain)"/>
    <property type="match status" value="1"/>
</dbReference>
<feature type="modified residue" description="N6-(pyridoxal phosphate)lysine" evidence="3">
    <location>
        <position position="199"/>
    </location>
</feature>
<protein>
    <submittedName>
        <fullName evidence="5">Cystathionine gamma-synthase</fullName>
    </submittedName>
</protein>
<evidence type="ECO:0000256" key="1">
    <source>
        <dbReference type="ARBA" id="ARBA00001933"/>
    </source>
</evidence>
<dbReference type="GO" id="GO:0005737">
    <property type="term" value="C:cytoplasm"/>
    <property type="evidence" value="ECO:0007669"/>
    <property type="project" value="TreeGrafter"/>
</dbReference>
<evidence type="ECO:0000313" key="6">
    <source>
        <dbReference type="Proteomes" id="UP000075635"/>
    </source>
</evidence>
<dbReference type="PANTHER" id="PTHR11808">
    <property type="entry name" value="TRANS-SULFURATION ENZYME FAMILY MEMBER"/>
    <property type="match status" value="1"/>
</dbReference>
<dbReference type="Proteomes" id="UP000075635">
    <property type="component" value="Unassembled WGS sequence"/>
</dbReference>
<dbReference type="InterPro" id="IPR015422">
    <property type="entry name" value="PyrdxlP-dep_Trfase_small"/>
</dbReference>
<dbReference type="GO" id="GO:0016846">
    <property type="term" value="F:carbon-sulfur lyase activity"/>
    <property type="evidence" value="ECO:0007669"/>
    <property type="project" value="TreeGrafter"/>
</dbReference>
<comment type="similarity">
    <text evidence="4">Belongs to the trans-sulfuration enzymes family.</text>
</comment>
<dbReference type="Gene3D" id="3.90.1150.10">
    <property type="entry name" value="Aspartate Aminotransferase, domain 1"/>
    <property type="match status" value="1"/>
</dbReference>
<evidence type="ECO:0000256" key="2">
    <source>
        <dbReference type="ARBA" id="ARBA00022898"/>
    </source>
</evidence>
<sequence>MASPETIAAQARHFTDDATGAVVPPLHTSTTYARDEGYRLPAAHEYTRDDNPTYRAPEQLLADLERGADARLFASGMAAATTAVQALVRPGARLVASRAMYHGLRLWMTEWCETWHVDLELVDATDLDALRAAVQRGPTSLVWIETPANPTWDVVDIAAAADIAHARGAQLAVDSTVATPVHTQPLTLGADLVMHAATKALNGHSDVLAGALVAARDDEAWRRVRHLRHVQGAVPGPFEAWLLLRGMRTLFVRVGRASSTAIELARRLAGHAGVERVLYPGLESHPGHLVAARQMNGGFGSMLSVLVRGGAEDALRVAGRLKVFLRATSLGGVESLVEHRATVEGPRTLAPPNLLRLSIGLESLDDLWCDLDEALRPR</sequence>
<dbReference type="AlphaFoldDB" id="A0A150QT61"/>
<dbReference type="SUPFAM" id="SSF53383">
    <property type="entry name" value="PLP-dependent transferases"/>
    <property type="match status" value="1"/>
</dbReference>
<dbReference type="FunFam" id="3.40.640.10:FF:000046">
    <property type="entry name" value="Cystathionine gamma-lyase"/>
    <property type="match status" value="1"/>
</dbReference>
<gene>
    <name evidence="5" type="ORF">BE17_03140</name>
</gene>
<comment type="caution">
    <text evidence="5">The sequence shown here is derived from an EMBL/GenBank/DDBJ whole genome shotgun (WGS) entry which is preliminary data.</text>
</comment>
<dbReference type="PIRSF" id="PIRSF001434">
    <property type="entry name" value="CGS"/>
    <property type="match status" value="1"/>
</dbReference>
<dbReference type="InterPro" id="IPR015424">
    <property type="entry name" value="PyrdxlP-dep_Trfase"/>
</dbReference>
<accession>A0A150QT61</accession>
<dbReference type="InterPro" id="IPR000277">
    <property type="entry name" value="Cys/Met-Metab_PyrdxlP-dep_enz"/>
</dbReference>
<comment type="cofactor">
    <cofactor evidence="1 4">
        <name>pyridoxal 5'-phosphate</name>
        <dbReference type="ChEBI" id="CHEBI:597326"/>
    </cofactor>
</comment>
<dbReference type="GO" id="GO:0030170">
    <property type="term" value="F:pyridoxal phosphate binding"/>
    <property type="evidence" value="ECO:0007669"/>
    <property type="project" value="InterPro"/>
</dbReference>
<dbReference type="PANTHER" id="PTHR11808:SF35">
    <property type="entry name" value="CYSTATHIONINE GAMMA-SYNTHASE (AFU_ORTHOLOGUE AFUA_7G01590)"/>
    <property type="match status" value="1"/>
</dbReference>
<name>A0A150QT61_SORCE</name>